<dbReference type="AlphaFoldDB" id="A0A2N3IF59"/>
<gene>
    <name evidence="1" type="ORF">Rain11_1553</name>
</gene>
<proteinExistence type="predicted"/>
<reference evidence="1 2" key="1">
    <citation type="submission" date="2017-06" db="EMBL/GenBank/DDBJ databases">
        <title>Raineya orbicola gen. nov., sp. nov. a slightly thermophilic bacterium of the phylum Bacteroidetes and the description of Raineyaceae fam. nov.</title>
        <authorList>
            <person name="Albuquerque L."/>
            <person name="Polonia A.R.M."/>
            <person name="Barroso C."/>
            <person name="Froufe H.J.C."/>
            <person name="Lage O."/>
            <person name="Lobo-Da-Cunha A."/>
            <person name="Egas C."/>
            <person name="Da Costa M.S."/>
        </authorList>
    </citation>
    <scope>NUCLEOTIDE SEQUENCE [LARGE SCALE GENOMIC DNA]</scope>
    <source>
        <strain evidence="1 2">SPSPC-11</strain>
    </source>
</reference>
<dbReference type="Proteomes" id="UP000233387">
    <property type="component" value="Unassembled WGS sequence"/>
</dbReference>
<dbReference type="OrthoDB" id="982933at2"/>
<comment type="caution">
    <text evidence="1">The sequence shown here is derived from an EMBL/GenBank/DDBJ whole genome shotgun (WGS) entry which is preliminary data.</text>
</comment>
<organism evidence="1 2">
    <name type="scientific">Raineya orbicola</name>
    <dbReference type="NCBI Taxonomy" id="2016530"/>
    <lineage>
        <taxon>Bacteria</taxon>
        <taxon>Pseudomonadati</taxon>
        <taxon>Bacteroidota</taxon>
        <taxon>Cytophagia</taxon>
        <taxon>Cytophagales</taxon>
        <taxon>Raineyaceae</taxon>
        <taxon>Raineya</taxon>
    </lineage>
</organism>
<dbReference type="EMBL" id="NKXO01000022">
    <property type="protein sequence ID" value="PKQ68898.1"/>
    <property type="molecule type" value="Genomic_DNA"/>
</dbReference>
<sequence length="69" mass="8162">MPRKKKNDTEKETSKPRVHKELEGFDIRINAFGEIVSTLDIEKINEFLDKHVDDKKLRHLKSKSKKSEK</sequence>
<evidence type="ECO:0000313" key="2">
    <source>
        <dbReference type="Proteomes" id="UP000233387"/>
    </source>
</evidence>
<dbReference type="RefSeq" id="WP_101358822.1">
    <property type="nucleotide sequence ID" value="NZ_NKXO01000022.1"/>
</dbReference>
<accession>A0A2N3IF59</accession>
<name>A0A2N3IF59_9BACT</name>
<protein>
    <submittedName>
        <fullName evidence="1">Uncharacterized protein</fullName>
    </submittedName>
</protein>
<evidence type="ECO:0000313" key="1">
    <source>
        <dbReference type="EMBL" id="PKQ68898.1"/>
    </source>
</evidence>
<keyword evidence="2" id="KW-1185">Reference proteome</keyword>